<dbReference type="InterPro" id="IPR027417">
    <property type="entry name" value="P-loop_NTPase"/>
</dbReference>
<proteinExistence type="inferred from homology"/>
<evidence type="ECO:0000313" key="4">
    <source>
        <dbReference type="Proteomes" id="UP000655523"/>
    </source>
</evidence>
<protein>
    <submittedName>
        <fullName evidence="3">AAA family ATPase</fullName>
    </submittedName>
</protein>
<feature type="domain" description="ATPase AAA-type core" evidence="2">
    <location>
        <begin position="3"/>
        <end position="102"/>
    </location>
</feature>
<keyword evidence="1" id="KW-0067">ATP-binding</keyword>
<dbReference type="Pfam" id="PF00004">
    <property type="entry name" value="AAA"/>
    <property type="match status" value="1"/>
</dbReference>
<dbReference type="SUPFAM" id="SSF52540">
    <property type="entry name" value="P-loop containing nucleoside triphosphate hydrolases"/>
    <property type="match status" value="1"/>
</dbReference>
<evidence type="ECO:0000313" key="3">
    <source>
        <dbReference type="EMBL" id="NPT56087.1"/>
    </source>
</evidence>
<dbReference type="Gene3D" id="1.10.8.60">
    <property type="match status" value="1"/>
</dbReference>
<name>A0A972NQL8_9BURK</name>
<gene>
    <name evidence="3" type="ORF">GNZ13_16170</name>
</gene>
<dbReference type="PROSITE" id="PS00674">
    <property type="entry name" value="AAA"/>
    <property type="match status" value="1"/>
</dbReference>
<dbReference type="PANTHER" id="PTHR23074:SF83">
    <property type="entry name" value="VACUOLAR PROTEIN SORTING-ASSOCIATED PROTEIN 4A"/>
    <property type="match status" value="1"/>
</dbReference>
<evidence type="ECO:0000256" key="1">
    <source>
        <dbReference type="RuleBase" id="RU003651"/>
    </source>
</evidence>
<accession>A0A972NQL8</accession>
<keyword evidence="4" id="KW-1185">Reference proteome</keyword>
<dbReference type="GO" id="GO:0016887">
    <property type="term" value="F:ATP hydrolysis activity"/>
    <property type="evidence" value="ECO:0007669"/>
    <property type="project" value="InterPro"/>
</dbReference>
<dbReference type="EMBL" id="WOEZ01000084">
    <property type="protein sequence ID" value="NPT56087.1"/>
    <property type="molecule type" value="Genomic_DNA"/>
</dbReference>
<dbReference type="GO" id="GO:0005524">
    <property type="term" value="F:ATP binding"/>
    <property type="evidence" value="ECO:0007669"/>
    <property type="project" value="UniProtKB-KW"/>
</dbReference>
<dbReference type="Gene3D" id="3.40.50.300">
    <property type="entry name" value="P-loop containing nucleotide triphosphate hydrolases"/>
    <property type="match status" value="1"/>
</dbReference>
<dbReference type="AlphaFoldDB" id="A0A972NQL8"/>
<keyword evidence="1" id="KW-0547">Nucleotide-binding</keyword>
<comment type="caution">
    <text evidence="3">The sequence shown here is derived from an EMBL/GenBank/DDBJ whole genome shotgun (WGS) entry which is preliminary data.</text>
</comment>
<dbReference type="CDD" id="cd19481">
    <property type="entry name" value="RecA-like_protease"/>
    <property type="match status" value="1"/>
</dbReference>
<dbReference type="Proteomes" id="UP000655523">
    <property type="component" value="Unassembled WGS sequence"/>
</dbReference>
<dbReference type="PANTHER" id="PTHR23074">
    <property type="entry name" value="AAA DOMAIN-CONTAINING"/>
    <property type="match status" value="1"/>
</dbReference>
<dbReference type="InterPro" id="IPR003960">
    <property type="entry name" value="ATPase_AAA_CS"/>
</dbReference>
<evidence type="ECO:0000259" key="2">
    <source>
        <dbReference type="Pfam" id="PF00004"/>
    </source>
</evidence>
<dbReference type="InterPro" id="IPR003959">
    <property type="entry name" value="ATPase_AAA_core"/>
</dbReference>
<sequence>MDYGSVASKWVNETPAKVKAAFAQALKLGQGVFFIDEFDSYVAPRESGTHHMARDLTNVILTEVGRLRGSSQIILIAATNDIAALDSAAIREGRFDFKVEVPAPDLEARKAILRRSVGEAMGFHALSAPMLANLAARWEGFSAARLASVGRCHRRSESSVERTV</sequence>
<reference evidence="3 4" key="1">
    <citation type="submission" date="2019-11" db="EMBL/GenBank/DDBJ databases">
        <title>Metabolism of dissolved organic matter in forest soils.</title>
        <authorList>
            <person name="Cyle K.T."/>
            <person name="Wilhelm R.C."/>
            <person name="Martinez C.E."/>
        </authorList>
    </citation>
    <scope>NUCLEOTIDE SEQUENCE [LARGE SCALE GENOMIC DNA]</scope>
    <source>
        <strain evidence="3 4">5N</strain>
    </source>
</reference>
<comment type="similarity">
    <text evidence="1">Belongs to the AAA ATPase family.</text>
</comment>
<organism evidence="3 4">
    <name type="scientific">Paraburkholderia elongata</name>
    <dbReference type="NCBI Taxonomy" id="2675747"/>
    <lineage>
        <taxon>Bacteria</taxon>
        <taxon>Pseudomonadati</taxon>
        <taxon>Pseudomonadota</taxon>
        <taxon>Betaproteobacteria</taxon>
        <taxon>Burkholderiales</taxon>
        <taxon>Burkholderiaceae</taxon>
        <taxon>Paraburkholderia</taxon>
    </lineage>
</organism>
<dbReference type="InterPro" id="IPR050304">
    <property type="entry name" value="MT-severing_AAA_ATPase"/>
</dbReference>